<organism evidence="4 5">
    <name type="scientific">Acinetobacter modestus</name>
    <dbReference type="NCBI Taxonomy" id="1776740"/>
    <lineage>
        <taxon>Bacteria</taxon>
        <taxon>Pseudomonadati</taxon>
        <taxon>Pseudomonadota</taxon>
        <taxon>Gammaproteobacteria</taxon>
        <taxon>Moraxellales</taxon>
        <taxon>Moraxellaceae</taxon>
        <taxon>Acinetobacter</taxon>
    </lineage>
</organism>
<evidence type="ECO:0000313" key="5">
    <source>
        <dbReference type="Proteomes" id="UP000013190"/>
    </source>
</evidence>
<evidence type="ECO:0000256" key="2">
    <source>
        <dbReference type="SAM" id="Phobius"/>
    </source>
</evidence>
<accession>A0ABN0JK96</accession>
<gene>
    <name evidence="4" type="ORF">F992_03404</name>
</gene>
<keyword evidence="2" id="KW-1133">Transmembrane helix</keyword>
<evidence type="ECO:0000259" key="3">
    <source>
        <dbReference type="Pfam" id="PF13464"/>
    </source>
</evidence>
<dbReference type="InterPro" id="IPR050400">
    <property type="entry name" value="Bact_Cytoskel_RodZ"/>
</dbReference>
<proteinExistence type="predicted"/>
<evidence type="ECO:0000313" key="4">
    <source>
        <dbReference type="EMBL" id="ENU25659.1"/>
    </source>
</evidence>
<reference evidence="5" key="1">
    <citation type="submission" date="2013-02" db="EMBL/GenBank/DDBJ databases">
        <title>The Genome Sequence of Acinetobacter sp. NIPH 236.</title>
        <authorList>
            <consortium name="The Broad Institute Genome Sequencing Platform"/>
            <consortium name="The Broad Institute Genome Sequencing Center for Infectious Disease"/>
            <person name="Cerqueira G."/>
            <person name="Feldgarden M."/>
            <person name="Courvalin P."/>
            <person name="Perichon B."/>
            <person name="Grillot-Courvalin C."/>
            <person name="Clermont D."/>
            <person name="Rocha E."/>
            <person name="Yoon E.-J."/>
            <person name="Nemec A."/>
            <person name="Walker B."/>
            <person name="Young S.K."/>
            <person name="Zeng Q."/>
            <person name="Gargeya S."/>
            <person name="Fitzgerald M."/>
            <person name="Haas B."/>
            <person name="Abouelleil A."/>
            <person name="Alvarado L."/>
            <person name="Arachchi H.M."/>
            <person name="Berlin A.M."/>
            <person name="Chapman S.B."/>
            <person name="Dewar J."/>
            <person name="Goldberg J."/>
            <person name="Griggs A."/>
            <person name="Gujja S."/>
            <person name="Hansen M."/>
            <person name="Howarth C."/>
            <person name="Imamovic A."/>
            <person name="Larimer J."/>
            <person name="McCowan C."/>
            <person name="Murphy C."/>
            <person name="Neiman D."/>
            <person name="Pearson M."/>
            <person name="Priest M."/>
            <person name="Roberts A."/>
            <person name="Saif S."/>
            <person name="Shea T."/>
            <person name="Sisk P."/>
            <person name="Sykes S."/>
            <person name="Wortman J."/>
            <person name="Nusbaum C."/>
            <person name="Birren B."/>
        </authorList>
    </citation>
    <scope>NUCLEOTIDE SEQUENCE [LARGE SCALE GENOMIC DNA]</scope>
    <source>
        <strain evidence="5">NIPH 236</strain>
    </source>
</reference>
<keyword evidence="5" id="KW-1185">Reference proteome</keyword>
<dbReference type="Pfam" id="PF13464">
    <property type="entry name" value="RodZ_C"/>
    <property type="match status" value="1"/>
</dbReference>
<dbReference type="Pfam" id="PF13413">
    <property type="entry name" value="HTH_25"/>
    <property type="match status" value="1"/>
</dbReference>
<dbReference type="RefSeq" id="WP_004664890.1">
    <property type="nucleotide sequence ID" value="NZ_BMDV01000004.1"/>
</dbReference>
<keyword evidence="2" id="KW-0812">Transmembrane</keyword>
<dbReference type="Gene3D" id="1.10.260.40">
    <property type="entry name" value="lambda repressor-like DNA-binding domains"/>
    <property type="match status" value="1"/>
</dbReference>
<feature type="domain" description="Cytoskeleton protein RodZ-like C-terminal" evidence="3">
    <location>
        <begin position="194"/>
        <end position="262"/>
    </location>
</feature>
<evidence type="ECO:0000256" key="1">
    <source>
        <dbReference type="SAM" id="MobiDB-lite"/>
    </source>
</evidence>
<dbReference type="PANTHER" id="PTHR34475">
    <property type="match status" value="1"/>
</dbReference>
<dbReference type="EMBL" id="APOJ01000032">
    <property type="protein sequence ID" value="ENU25659.1"/>
    <property type="molecule type" value="Genomic_DNA"/>
</dbReference>
<dbReference type="GeneID" id="92836739"/>
<dbReference type="InterPro" id="IPR010982">
    <property type="entry name" value="Lambda_DNA-bd_dom_sf"/>
</dbReference>
<feature type="compositionally biased region" description="Low complexity" evidence="1">
    <location>
        <begin position="10"/>
        <end position="19"/>
    </location>
</feature>
<feature type="transmembrane region" description="Helical" evidence="2">
    <location>
        <begin position="136"/>
        <end position="156"/>
    </location>
</feature>
<sequence>MEINPNSHQPTGSTSPSSTLGNIQRPGEYLRQIRIAQKKELEEIASVLNMPVKTLTALEQDDYKSLPEATFIKGYYRAYAKYLNADASVIIQRFDEIYVNDTGLKANHALNNSPIKIMGKLSGSKSVRNRKWLKRIAILAAVLVLGWLAVMAVQNWTSSHKDDAEVEAPKAKSSDVEIIPMGTATSATSGDQLVLNFSRPTSVHIVDATGKVLATGRQASTLTLSGESPFQIRLDDATAVSLTLNQEQISLSPYTVNGKAEFRLSR</sequence>
<name>A0ABN0JK96_9GAMM</name>
<dbReference type="InterPro" id="IPR025194">
    <property type="entry name" value="RodZ-like_C"/>
</dbReference>
<protein>
    <recommendedName>
        <fullName evidence="3">Cytoskeleton protein RodZ-like C-terminal domain-containing protein</fullName>
    </recommendedName>
</protein>
<dbReference type="PANTHER" id="PTHR34475:SF1">
    <property type="entry name" value="CYTOSKELETON PROTEIN RODZ"/>
    <property type="match status" value="1"/>
</dbReference>
<dbReference type="Proteomes" id="UP000013190">
    <property type="component" value="Unassembled WGS sequence"/>
</dbReference>
<keyword evidence="2" id="KW-0472">Membrane</keyword>
<comment type="caution">
    <text evidence="4">The sequence shown here is derived from an EMBL/GenBank/DDBJ whole genome shotgun (WGS) entry which is preliminary data.</text>
</comment>
<feature type="region of interest" description="Disordered" evidence="1">
    <location>
        <begin position="1"/>
        <end position="23"/>
    </location>
</feature>
<reference evidence="4 5" key="2">
    <citation type="journal article" date="2016" name="Int. J. Syst. Evol. Microbiol.">
        <title>Taxonomy of haemolytic and/or proteolytic strains of the genus Acinetobacter with the proposal of Acinetobacter courvalinii sp. nov. (genomic species 14 sensu Bouvet &amp; Jeanjean), Acinetobacter dispersus sp. nov. (genomic species 17), Acinetobacter modestus sp. nov., Acinetobacter proteolyticus sp. nov. and Acinetobacter vivianii sp. nov.</title>
        <authorList>
            <person name="Nemec A."/>
            <person name="Radolfova-Krizova L."/>
            <person name="Maixnerova M."/>
            <person name="Vrestiakova E."/>
            <person name="Jezek P."/>
            <person name="Sedo O."/>
        </authorList>
    </citation>
    <scope>NUCLEOTIDE SEQUENCE [LARGE SCALE GENOMIC DNA]</scope>
    <source>
        <strain evidence="4 5">NIPH 236</strain>
    </source>
</reference>